<dbReference type="Gene3D" id="1.20.1560.10">
    <property type="entry name" value="ABC transporter type 1, transmembrane domain"/>
    <property type="match status" value="1"/>
</dbReference>
<dbReference type="InterPro" id="IPR036640">
    <property type="entry name" value="ABC1_TM_sf"/>
</dbReference>
<dbReference type="Proteomes" id="UP000321204">
    <property type="component" value="Chromosome"/>
</dbReference>
<dbReference type="KEGG" id="fgg:FSB75_20065"/>
<evidence type="ECO:0000256" key="1">
    <source>
        <dbReference type="ARBA" id="ARBA00004651"/>
    </source>
</evidence>
<dbReference type="SUPFAM" id="SSF52540">
    <property type="entry name" value="P-loop containing nucleoside triphosphate hydrolases"/>
    <property type="match status" value="1"/>
</dbReference>
<evidence type="ECO:0000256" key="9">
    <source>
        <dbReference type="SAM" id="Phobius"/>
    </source>
</evidence>
<gene>
    <name evidence="12" type="ORF">FSB75_20065</name>
</gene>
<evidence type="ECO:0000256" key="8">
    <source>
        <dbReference type="ARBA" id="ARBA00023136"/>
    </source>
</evidence>
<keyword evidence="5" id="KW-0547">Nucleotide-binding</keyword>
<dbReference type="OrthoDB" id="1522160at2"/>
<sequence length="614" mass="69329">MKILFQYLKPYKWLVFLVLFLAALNIGFSLIDPIIFGKLIDLAAYHQKETFFHSFHDYLFIHEKLPTRATPQKPAGLIMIYGVMWLLLASITVAMVSRIAKSFQDYFLNVIVQKFGAKVFTDGLQHAMKLPYQEFEDQRSGETLSILTKVRTDTERFMNNFVNILFTVVVGIVFVAVFAARIHWSLPLIYFGGIFLLIVISNLLSKKVKAIQKIIVAQTTSLAGTTTESLRNIELVKSLGLTQQEVERLNKNTYKILGLELTKVKRVRSIGFVQGTFVNTLRQVILFMLMWVVFGGSLSAGELATMQIFSFFVFGPLQEIGNIILSYREAEASLNNFKSLMEKKPETEPAQAKHPGPVRTLEFRKVSFKHKTAQHKAIDNISFETKKGETIAFVGPSGSGKTTLMKLLVGLYRPQEGNIFYNGLDENSIHFDDLRKQIGFVTQDTQLFSGTIKENLLFVNPSASEEDLLDALTKASCQNLLQRAEKGIETMIGEGGLKLSGGEKQRLSIARALLRHPNLLIFDEATSALDSLTEEEINKTIRNVSSLQNQITILIAHRLSTIMHADRIYVLERGVVIETGTHESLLGEKGLYYAMWRQQIGERKNTVKTEKILQ</sequence>
<dbReference type="EMBL" id="CP042433">
    <property type="protein sequence ID" value="QEC58104.1"/>
    <property type="molecule type" value="Genomic_DNA"/>
</dbReference>
<evidence type="ECO:0000256" key="3">
    <source>
        <dbReference type="ARBA" id="ARBA00022475"/>
    </source>
</evidence>
<evidence type="ECO:0000256" key="4">
    <source>
        <dbReference type="ARBA" id="ARBA00022692"/>
    </source>
</evidence>
<dbReference type="InterPro" id="IPR003593">
    <property type="entry name" value="AAA+_ATPase"/>
</dbReference>
<keyword evidence="8 9" id="KW-0472">Membrane</keyword>
<dbReference type="InterPro" id="IPR027417">
    <property type="entry name" value="P-loop_NTPase"/>
</dbReference>
<feature type="domain" description="ABC transporter" evidence="10">
    <location>
        <begin position="361"/>
        <end position="598"/>
    </location>
</feature>
<dbReference type="FunFam" id="3.40.50.300:FF:000299">
    <property type="entry name" value="ABC transporter ATP-binding protein/permease"/>
    <property type="match status" value="1"/>
</dbReference>
<dbReference type="Pfam" id="PF00005">
    <property type="entry name" value="ABC_tran"/>
    <property type="match status" value="1"/>
</dbReference>
<dbReference type="GO" id="GO:0005524">
    <property type="term" value="F:ATP binding"/>
    <property type="evidence" value="ECO:0007669"/>
    <property type="project" value="UniProtKB-KW"/>
</dbReference>
<dbReference type="Pfam" id="PF00664">
    <property type="entry name" value="ABC_membrane"/>
    <property type="match status" value="1"/>
</dbReference>
<dbReference type="SUPFAM" id="SSF90123">
    <property type="entry name" value="ABC transporter transmembrane region"/>
    <property type="match status" value="1"/>
</dbReference>
<organism evidence="12 13">
    <name type="scientific">Flavisolibacter ginsenosidimutans</name>
    <dbReference type="NCBI Taxonomy" id="661481"/>
    <lineage>
        <taxon>Bacteria</taxon>
        <taxon>Pseudomonadati</taxon>
        <taxon>Bacteroidota</taxon>
        <taxon>Chitinophagia</taxon>
        <taxon>Chitinophagales</taxon>
        <taxon>Chitinophagaceae</taxon>
        <taxon>Flavisolibacter</taxon>
    </lineage>
</organism>
<keyword evidence="7 9" id="KW-1133">Transmembrane helix</keyword>
<keyword evidence="6 12" id="KW-0067">ATP-binding</keyword>
<reference evidence="12 13" key="1">
    <citation type="journal article" date="2015" name="Int. J. Syst. Evol. Microbiol.">
        <title>Flavisolibacter ginsenosidimutans sp. nov., with ginsenoside-converting activity isolated from soil used for cultivating ginseng.</title>
        <authorList>
            <person name="Zhao Y."/>
            <person name="Liu Q."/>
            <person name="Kang M.S."/>
            <person name="Jin F."/>
            <person name="Yu H."/>
            <person name="Im W.T."/>
        </authorList>
    </citation>
    <scope>NUCLEOTIDE SEQUENCE [LARGE SCALE GENOMIC DNA]</scope>
    <source>
        <strain evidence="12 13">Gsoil 636</strain>
    </source>
</reference>
<dbReference type="Gene3D" id="3.40.50.300">
    <property type="entry name" value="P-loop containing nucleotide triphosphate hydrolases"/>
    <property type="match status" value="1"/>
</dbReference>
<keyword evidence="2" id="KW-0813">Transport</keyword>
<feature type="domain" description="ABC transmembrane type-1" evidence="11">
    <location>
        <begin position="16"/>
        <end position="329"/>
    </location>
</feature>
<comment type="subcellular location">
    <subcellularLocation>
        <location evidence="1">Cell membrane</location>
        <topology evidence="1">Multi-pass membrane protein</topology>
    </subcellularLocation>
</comment>
<dbReference type="PROSITE" id="PS50893">
    <property type="entry name" value="ABC_TRANSPORTER_2"/>
    <property type="match status" value="1"/>
</dbReference>
<dbReference type="InterPro" id="IPR017871">
    <property type="entry name" value="ABC_transporter-like_CS"/>
</dbReference>
<dbReference type="SMART" id="SM00382">
    <property type="entry name" value="AAA"/>
    <property type="match status" value="1"/>
</dbReference>
<dbReference type="RefSeq" id="WP_146791116.1">
    <property type="nucleotide sequence ID" value="NZ_BAABIO010000003.1"/>
</dbReference>
<accession>A0A5B8UN85</accession>
<dbReference type="GO" id="GO:0005886">
    <property type="term" value="C:plasma membrane"/>
    <property type="evidence" value="ECO:0007669"/>
    <property type="project" value="UniProtKB-SubCell"/>
</dbReference>
<evidence type="ECO:0000313" key="13">
    <source>
        <dbReference type="Proteomes" id="UP000321204"/>
    </source>
</evidence>
<dbReference type="CDD" id="cd07346">
    <property type="entry name" value="ABC_6TM_exporters"/>
    <property type="match status" value="1"/>
</dbReference>
<evidence type="ECO:0000256" key="7">
    <source>
        <dbReference type="ARBA" id="ARBA00022989"/>
    </source>
</evidence>
<feature type="transmembrane region" description="Helical" evidence="9">
    <location>
        <begin position="161"/>
        <end position="182"/>
    </location>
</feature>
<dbReference type="PROSITE" id="PS50929">
    <property type="entry name" value="ABC_TM1F"/>
    <property type="match status" value="1"/>
</dbReference>
<evidence type="ECO:0000313" key="12">
    <source>
        <dbReference type="EMBL" id="QEC58104.1"/>
    </source>
</evidence>
<dbReference type="GO" id="GO:0034040">
    <property type="term" value="F:ATPase-coupled lipid transmembrane transporter activity"/>
    <property type="evidence" value="ECO:0007669"/>
    <property type="project" value="TreeGrafter"/>
</dbReference>
<dbReference type="InterPro" id="IPR003439">
    <property type="entry name" value="ABC_transporter-like_ATP-bd"/>
</dbReference>
<dbReference type="InterPro" id="IPR011527">
    <property type="entry name" value="ABC1_TM_dom"/>
</dbReference>
<dbReference type="PANTHER" id="PTHR24221">
    <property type="entry name" value="ATP-BINDING CASSETTE SUB-FAMILY B"/>
    <property type="match status" value="1"/>
</dbReference>
<evidence type="ECO:0000256" key="6">
    <source>
        <dbReference type="ARBA" id="ARBA00022840"/>
    </source>
</evidence>
<dbReference type="PROSITE" id="PS00211">
    <property type="entry name" value="ABC_TRANSPORTER_1"/>
    <property type="match status" value="1"/>
</dbReference>
<dbReference type="AlphaFoldDB" id="A0A5B8UN85"/>
<evidence type="ECO:0000259" key="10">
    <source>
        <dbReference type="PROSITE" id="PS50893"/>
    </source>
</evidence>
<feature type="transmembrane region" description="Helical" evidence="9">
    <location>
        <begin position="284"/>
        <end position="314"/>
    </location>
</feature>
<dbReference type="PANTHER" id="PTHR24221:SF654">
    <property type="entry name" value="ATP-BINDING CASSETTE SUB-FAMILY B MEMBER 6"/>
    <property type="match status" value="1"/>
</dbReference>
<keyword evidence="4 9" id="KW-0812">Transmembrane</keyword>
<dbReference type="GO" id="GO:0016887">
    <property type="term" value="F:ATP hydrolysis activity"/>
    <property type="evidence" value="ECO:0007669"/>
    <property type="project" value="InterPro"/>
</dbReference>
<evidence type="ECO:0000256" key="5">
    <source>
        <dbReference type="ARBA" id="ARBA00022741"/>
    </source>
</evidence>
<keyword evidence="3" id="KW-1003">Cell membrane</keyword>
<dbReference type="InterPro" id="IPR039421">
    <property type="entry name" value="Type_1_exporter"/>
</dbReference>
<evidence type="ECO:0000259" key="11">
    <source>
        <dbReference type="PROSITE" id="PS50929"/>
    </source>
</evidence>
<dbReference type="GO" id="GO:0140359">
    <property type="term" value="F:ABC-type transporter activity"/>
    <property type="evidence" value="ECO:0007669"/>
    <property type="project" value="InterPro"/>
</dbReference>
<name>A0A5B8UN85_9BACT</name>
<evidence type="ECO:0000256" key="2">
    <source>
        <dbReference type="ARBA" id="ARBA00022448"/>
    </source>
</evidence>
<proteinExistence type="predicted"/>
<feature type="transmembrane region" description="Helical" evidence="9">
    <location>
        <begin position="188"/>
        <end position="205"/>
    </location>
</feature>
<feature type="transmembrane region" description="Helical" evidence="9">
    <location>
        <begin position="75"/>
        <end position="96"/>
    </location>
</feature>
<keyword evidence="13" id="KW-1185">Reference proteome</keyword>
<protein>
    <submittedName>
        <fullName evidence="12">ABC transporter ATP-binding protein</fullName>
    </submittedName>
</protein>